<gene>
    <name evidence="3" type="ORF">UFOPK1541_00628</name>
</gene>
<evidence type="ECO:0000313" key="3">
    <source>
        <dbReference type="EMBL" id="CAB4557073.1"/>
    </source>
</evidence>
<dbReference type="InterPro" id="IPR036849">
    <property type="entry name" value="Enolase-like_C_sf"/>
</dbReference>
<organism evidence="3">
    <name type="scientific">freshwater metagenome</name>
    <dbReference type="NCBI Taxonomy" id="449393"/>
    <lineage>
        <taxon>unclassified sequences</taxon>
        <taxon>metagenomes</taxon>
        <taxon>ecological metagenomes</taxon>
    </lineage>
</organism>
<dbReference type="AlphaFoldDB" id="A0A6J6D480"/>
<feature type="domain" description="Mandelate racemase/muconate lactonizing enzyme C-terminal" evidence="2">
    <location>
        <begin position="110"/>
        <end position="203"/>
    </location>
</feature>
<dbReference type="CDD" id="cd03320">
    <property type="entry name" value="OSBS"/>
    <property type="match status" value="1"/>
</dbReference>
<sequence length="339" mass="37570">MHIKKSALQILESSQSVLNFGKINMSQELFSTMRVIALPTKTNFRGINIREVALFQGEAGWGEFSPFLEYQPSECIPWLQSAIESATKPWPELHRNKVKVNGTIPALNTPSAIERIVETFPGVNTFKVKVGDNLSEDIARLAKVRSLRPKAKLRIDVNGSWSVATAITNLRAIYENLGEIEYVEQPCQSVEELRELKTKLKVNIPIAGDEVLRKSADPFQVDLEGAIDILALKVQPLGGIVRAHKLAEHHNLPIVISSALESAVGIANGLALAASFKEINFDCGLATGSLLSANIGDLPIVDGEIEVKRIEPKFDGLEVSPERYKWWQDRLMKTWELIA</sequence>
<dbReference type="SFLD" id="SFLDG00180">
    <property type="entry name" value="muconate_cycloisomerase"/>
    <property type="match status" value="1"/>
</dbReference>
<dbReference type="SMART" id="SM00922">
    <property type="entry name" value="MR_MLE"/>
    <property type="match status" value="1"/>
</dbReference>
<accession>A0A6J6D480</accession>
<dbReference type="PANTHER" id="PTHR48073:SF2">
    <property type="entry name" value="O-SUCCINYLBENZOATE SYNTHASE"/>
    <property type="match status" value="1"/>
</dbReference>
<evidence type="ECO:0000259" key="2">
    <source>
        <dbReference type="SMART" id="SM00922"/>
    </source>
</evidence>
<dbReference type="SUPFAM" id="SSF51604">
    <property type="entry name" value="Enolase C-terminal domain-like"/>
    <property type="match status" value="1"/>
</dbReference>
<name>A0A6J6D480_9ZZZZ</name>
<dbReference type="InterPro" id="IPR029065">
    <property type="entry name" value="Enolase_C-like"/>
</dbReference>
<reference evidence="3" key="1">
    <citation type="submission" date="2020-05" db="EMBL/GenBank/DDBJ databases">
        <authorList>
            <person name="Chiriac C."/>
            <person name="Salcher M."/>
            <person name="Ghai R."/>
            <person name="Kavagutti S V."/>
        </authorList>
    </citation>
    <scope>NUCLEOTIDE SEQUENCE</scope>
</reference>
<dbReference type="GO" id="GO:0046872">
    <property type="term" value="F:metal ion binding"/>
    <property type="evidence" value="ECO:0007669"/>
    <property type="project" value="UniProtKB-KW"/>
</dbReference>
<dbReference type="Gene3D" id="3.20.20.120">
    <property type="entry name" value="Enolase-like C-terminal domain"/>
    <property type="match status" value="1"/>
</dbReference>
<dbReference type="EMBL" id="CAEZTA010000079">
    <property type="protein sequence ID" value="CAB4557073.1"/>
    <property type="molecule type" value="Genomic_DNA"/>
</dbReference>
<evidence type="ECO:0000256" key="1">
    <source>
        <dbReference type="ARBA" id="ARBA00022723"/>
    </source>
</evidence>
<keyword evidence="1" id="KW-0479">Metal-binding</keyword>
<dbReference type="Pfam" id="PF18374">
    <property type="entry name" value="Enolase_like_N"/>
    <property type="match status" value="1"/>
</dbReference>
<dbReference type="Pfam" id="PF13378">
    <property type="entry name" value="MR_MLE_C"/>
    <property type="match status" value="1"/>
</dbReference>
<dbReference type="SFLD" id="SFLDF00009">
    <property type="entry name" value="o-succinylbenzoate_synthase"/>
    <property type="match status" value="1"/>
</dbReference>
<dbReference type="NCBIfam" id="NF002782">
    <property type="entry name" value="PRK02901.1"/>
    <property type="match status" value="1"/>
</dbReference>
<proteinExistence type="predicted"/>
<dbReference type="InterPro" id="IPR013342">
    <property type="entry name" value="Mandelate_racemase_C"/>
</dbReference>
<dbReference type="PANTHER" id="PTHR48073">
    <property type="entry name" value="O-SUCCINYLBENZOATE SYNTHASE-RELATED"/>
    <property type="match status" value="1"/>
</dbReference>
<protein>
    <submittedName>
        <fullName evidence="3">Unannotated protein</fullName>
    </submittedName>
</protein>
<dbReference type="SFLD" id="SFLDS00001">
    <property type="entry name" value="Enolase"/>
    <property type="match status" value="1"/>
</dbReference>